<dbReference type="Proteomes" id="UP000218899">
    <property type="component" value="Chromosome"/>
</dbReference>
<sequence length="338" mass="38141">MFFPDNKALEKALQHFVGKLIDPDPVHIWPDTQVTEPDNFIHTRGNFEQHRYRGSLLDPAREVFERELAEDDFRQQAPLEWAQTQNALGNILAAQAQQFRDEALYRKAIGAFELALEVLSQESAPADWAATQYNLGTAAQALGRQENDAKSFKRAVDAYTHALQVWNREQTPENWARTMHQLGNTFHAHGLMLKGNTTLQKSVVAYKNALRVFNADDHALELAATHMNCGAVLHHLAESEENPDRLQEAIKSYETGLLVCMEQQLPIHLAVLGRVNIATARAELAELKKDARMADETADEFDVILEAFRGSFQPLCIKHCEAQRDHARSLAETLGRKN</sequence>
<dbReference type="EMBL" id="AP014936">
    <property type="protein sequence ID" value="BAU49152.1"/>
    <property type="molecule type" value="Genomic_DNA"/>
</dbReference>
<dbReference type="SUPFAM" id="SSF48452">
    <property type="entry name" value="TPR-like"/>
    <property type="match status" value="1"/>
</dbReference>
<dbReference type="AlphaFoldDB" id="A0A1B4V935"/>
<gene>
    <name evidence="1" type="ORF">SVA_2604</name>
</gene>
<organism evidence="1 2">
    <name type="scientific">Sulfurifustis variabilis</name>
    <dbReference type="NCBI Taxonomy" id="1675686"/>
    <lineage>
        <taxon>Bacteria</taxon>
        <taxon>Pseudomonadati</taxon>
        <taxon>Pseudomonadota</taxon>
        <taxon>Gammaproteobacteria</taxon>
        <taxon>Acidiferrobacterales</taxon>
        <taxon>Acidiferrobacteraceae</taxon>
        <taxon>Sulfurifustis</taxon>
    </lineage>
</organism>
<protein>
    <submittedName>
        <fullName evidence="1">Peptidase C14</fullName>
    </submittedName>
</protein>
<proteinExistence type="predicted"/>
<keyword evidence="2" id="KW-1185">Reference proteome</keyword>
<reference evidence="1 2" key="1">
    <citation type="submission" date="2015-08" db="EMBL/GenBank/DDBJ databases">
        <title>Complete genome sequence of Sulfurifustis variabilis.</title>
        <authorList>
            <person name="Miura A."/>
            <person name="Kojima H."/>
            <person name="Fukui M."/>
        </authorList>
    </citation>
    <scope>NUCLEOTIDE SEQUENCE [LARGE SCALE GENOMIC DNA]</scope>
    <source>
        <strain evidence="2">skN76</strain>
    </source>
</reference>
<accession>A0A1B4V935</accession>
<evidence type="ECO:0000313" key="2">
    <source>
        <dbReference type="Proteomes" id="UP000218899"/>
    </source>
</evidence>
<dbReference type="KEGG" id="sva:SVA_2604"/>
<dbReference type="InterPro" id="IPR011990">
    <property type="entry name" value="TPR-like_helical_dom_sf"/>
</dbReference>
<name>A0A1B4V935_9GAMM</name>
<dbReference type="Gene3D" id="1.25.40.10">
    <property type="entry name" value="Tetratricopeptide repeat domain"/>
    <property type="match status" value="1"/>
</dbReference>
<evidence type="ECO:0000313" key="1">
    <source>
        <dbReference type="EMBL" id="BAU49152.1"/>
    </source>
</evidence>